<feature type="chain" id="PRO_5046225709" evidence="1">
    <location>
        <begin position="29"/>
        <end position="196"/>
    </location>
</feature>
<keyword evidence="1" id="KW-0732">Signal</keyword>
<evidence type="ECO:0000313" key="2">
    <source>
        <dbReference type="EMBL" id="MBC5861884.1"/>
    </source>
</evidence>
<reference evidence="2 3" key="1">
    <citation type="submission" date="2020-08" db="EMBL/GenBank/DDBJ databases">
        <title>Description of novel Flavobacterium F-400 isolate.</title>
        <authorList>
            <person name="Saticioglu I."/>
            <person name="Duman M."/>
            <person name="Altun S."/>
        </authorList>
    </citation>
    <scope>NUCLEOTIDE SEQUENCE [LARGE SCALE GENOMIC DNA]</scope>
    <source>
        <strain evidence="2 3">F-400</strain>
    </source>
</reference>
<evidence type="ECO:0000256" key="1">
    <source>
        <dbReference type="SAM" id="SignalP"/>
    </source>
</evidence>
<evidence type="ECO:0000313" key="3">
    <source>
        <dbReference type="Proteomes" id="UP000621670"/>
    </source>
</evidence>
<protein>
    <submittedName>
        <fullName evidence="2">Type 1 periplasmic binding fold superfamily protein</fullName>
    </submittedName>
</protein>
<dbReference type="EMBL" id="JACRUM010000001">
    <property type="protein sequence ID" value="MBC5861884.1"/>
    <property type="molecule type" value="Genomic_DNA"/>
</dbReference>
<comment type="caution">
    <text evidence="2">The sequence shown here is derived from an EMBL/GenBank/DDBJ whole genome shotgun (WGS) entry which is preliminary data.</text>
</comment>
<accession>A0ABR7JBL4</accession>
<sequence length="196" mass="21249">MNNRKQHFFKFFALVFSALVLNSCSNTDDVVAPANEGEFITTVRLQFVPTTAGKTIVLEYKDLDGEGANAPQISISSPFERSKTYNGSITFRDDLAIPAIDITPEIIAEATEHQMFFQTTGTLQPFTYSKNPSNFDKNGKPLGLEFTFTTTTAASGSLRASLRHGPNKNASNVALGDITNAGGATDIEVDFPITVE</sequence>
<dbReference type="Proteomes" id="UP000621670">
    <property type="component" value="Unassembled WGS sequence"/>
</dbReference>
<proteinExistence type="predicted"/>
<keyword evidence="3" id="KW-1185">Reference proteome</keyword>
<feature type="signal peptide" evidence="1">
    <location>
        <begin position="1"/>
        <end position="28"/>
    </location>
</feature>
<organism evidence="2 3">
    <name type="scientific">Flavobacterium turcicum</name>
    <dbReference type="NCBI Taxonomy" id="2764718"/>
    <lineage>
        <taxon>Bacteria</taxon>
        <taxon>Pseudomonadati</taxon>
        <taxon>Bacteroidota</taxon>
        <taxon>Flavobacteriia</taxon>
        <taxon>Flavobacteriales</taxon>
        <taxon>Flavobacteriaceae</taxon>
        <taxon>Flavobacterium</taxon>
    </lineage>
</organism>
<gene>
    <name evidence="2" type="ORF">H8R26_00480</name>
</gene>
<name>A0ABR7JBL4_9FLAO</name>
<dbReference type="RefSeq" id="WP_166132553.1">
    <property type="nucleotide sequence ID" value="NZ_JAAOBY010000001.1"/>
</dbReference>